<evidence type="ECO:0000313" key="4">
    <source>
        <dbReference type="Proteomes" id="UP000634004"/>
    </source>
</evidence>
<dbReference type="EMBL" id="BMZH01000001">
    <property type="protein sequence ID" value="GHA83929.1"/>
    <property type="molecule type" value="Genomic_DNA"/>
</dbReference>
<evidence type="ECO:0008006" key="5">
    <source>
        <dbReference type="Google" id="ProtNLM"/>
    </source>
</evidence>
<feature type="region of interest" description="Disordered" evidence="1">
    <location>
        <begin position="398"/>
        <end position="418"/>
    </location>
</feature>
<dbReference type="AlphaFoldDB" id="A0A8J3CQ27"/>
<reference evidence="3" key="1">
    <citation type="journal article" date="2014" name="Int. J. Syst. Evol. Microbiol.">
        <title>Complete genome sequence of Corynebacterium casei LMG S-19264T (=DSM 44701T), isolated from a smear-ripened cheese.</title>
        <authorList>
            <consortium name="US DOE Joint Genome Institute (JGI-PGF)"/>
            <person name="Walter F."/>
            <person name="Albersmeier A."/>
            <person name="Kalinowski J."/>
            <person name="Ruckert C."/>
        </authorList>
    </citation>
    <scope>NUCLEOTIDE SEQUENCE</scope>
    <source>
        <strain evidence="3">KCTC 32513</strain>
    </source>
</reference>
<keyword evidence="2" id="KW-0472">Membrane</keyword>
<dbReference type="SUPFAM" id="SSF53474">
    <property type="entry name" value="alpha/beta-Hydrolases"/>
    <property type="match status" value="1"/>
</dbReference>
<keyword evidence="2" id="KW-0812">Transmembrane</keyword>
<accession>A0A8J3CQ27</accession>
<proteinExistence type="predicted"/>
<sequence>MAKRDNSRRRIAAWQMVIGAVTATLIIAGALAWFYRDDIFQTIQDPRQPFQTYDPPEAPDYALSGSWLSQPDLSVDPFTLNEQGDAFVIVPSVYRGGEHYVLPIDDLRRKSKLERIVRPNYVAPYGEAGRLFAPFYRQASLYSYMTTREDARLAQDFAYQDVKRAFEIFLKQNPPERPIVLVGHNQGAAHLIRLLQDYFANDPKLTARLAVAYIIDYPVPLDLFDTAFGMLKPCETSQDTGCIAAFGAFMPGEHVIAERFMERLLVHDGHNFRSVNGRRLLCINPLIWSRAEDYAPERLHLGGVAAEGLEPDIRPAARPNQVGAQCQGGILLVDKPRSRSLRRPIQIGAKFRTLPSNLFYEDLKQNAVTRVKALIASGTLPKRTEVLDGFDVIEVEDSPVVPATDRPPTSQIPDGDKR</sequence>
<evidence type="ECO:0000313" key="3">
    <source>
        <dbReference type="EMBL" id="GHA83929.1"/>
    </source>
</evidence>
<dbReference type="RefSeq" id="WP_189494884.1">
    <property type="nucleotide sequence ID" value="NZ_BMZH01000001.1"/>
</dbReference>
<keyword evidence="2" id="KW-1133">Transmembrane helix</keyword>
<dbReference type="Proteomes" id="UP000634004">
    <property type="component" value="Unassembled WGS sequence"/>
</dbReference>
<feature type="transmembrane region" description="Helical" evidence="2">
    <location>
        <begin position="12"/>
        <end position="35"/>
    </location>
</feature>
<dbReference type="InterPro" id="IPR021440">
    <property type="entry name" value="DUF3089"/>
</dbReference>
<comment type="caution">
    <text evidence="3">The sequence shown here is derived from an EMBL/GenBank/DDBJ whole genome shotgun (WGS) entry which is preliminary data.</text>
</comment>
<name>A0A8J3CQ27_9PROT</name>
<keyword evidence="4" id="KW-1185">Reference proteome</keyword>
<gene>
    <name evidence="3" type="ORF">GCM10009069_04080</name>
</gene>
<dbReference type="Pfam" id="PF11288">
    <property type="entry name" value="DUF3089"/>
    <property type="match status" value="1"/>
</dbReference>
<reference evidence="3" key="2">
    <citation type="submission" date="2020-09" db="EMBL/GenBank/DDBJ databases">
        <authorList>
            <person name="Sun Q."/>
            <person name="Kim S."/>
        </authorList>
    </citation>
    <scope>NUCLEOTIDE SEQUENCE</scope>
    <source>
        <strain evidence="3">KCTC 32513</strain>
    </source>
</reference>
<evidence type="ECO:0000256" key="2">
    <source>
        <dbReference type="SAM" id="Phobius"/>
    </source>
</evidence>
<dbReference type="InterPro" id="IPR029058">
    <property type="entry name" value="AB_hydrolase_fold"/>
</dbReference>
<evidence type="ECO:0000256" key="1">
    <source>
        <dbReference type="SAM" id="MobiDB-lite"/>
    </source>
</evidence>
<organism evidence="3 4">
    <name type="scientific">Algimonas arctica</name>
    <dbReference type="NCBI Taxonomy" id="1479486"/>
    <lineage>
        <taxon>Bacteria</taxon>
        <taxon>Pseudomonadati</taxon>
        <taxon>Pseudomonadota</taxon>
        <taxon>Alphaproteobacteria</taxon>
        <taxon>Maricaulales</taxon>
        <taxon>Robiginitomaculaceae</taxon>
        <taxon>Algimonas</taxon>
    </lineage>
</organism>
<protein>
    <recommendedName>
        <fullName evidence="5">DUF3089 domain-containing protein</fullName>
    </recommendedName>
</protein>